<comment type="caution">
    <text evidence="5">The sequence shown here is derived from an EMBL/GenBank/DDBJ whole genome shotgun (WGS) entry which is preliminary data.</text>
</comment>
<keyword evidence="6" id="KW-1185">Reference proteome</keyword>
<dbReference type="InterPro" id="IPR000182">
    <property type="entry name" value="GNAT_dom"/>
</dbReference>
<dbReference type="Gene3D" id="3.40.630.30">
    <property type="match status" value="1"/>
</dbReference>
<dbReference type="Proteomes" id="UP000318801">
    <property type="component" value="Unassembled WGS sequence"/>
</dbReference>
<organism evidence="5 6">
    <name type="scientific">Martelella alba</name>
    <dbReference type="NCBI Taxonomy" id="2590451"/>
    <lineage>
        <taxon>Bacteria</taxon>
        <taxon>Pseudomonadati</taxon>
        <taxon>Pseudomonadota</taxon>
        <taxon>Alphaproteobacteria</taxon>
        <taxon>Hyphomicrobiales</taxon>
        <taxon>Aurantimonadaceae</taxon>
        <taxon>Martelella</taxon>
    </lineage>
</organism>
<feature type="region of interest" description="Disordered" evidence="3">
    <location>
        <begin position="158"/>
        <end position="178"/>
    </location>
</feature>
<dbReference type="CDD" id="cd04301">
    <property type="entry name" value="NAT_SF"/>
    <property type="match status" value="1"/>
</dbReference>
<dbReference type="PANTHER" id="PTHR43800">
    <property type="entry name" value="PEPTIDYL-LYSINE N-ACETYLTRANSFERASE YJAB"/>
    <property type="match status" value="1"/>
</dbReference>
<dbReference type="AlphaFoldDB" id="A0A506UDK4"/>
<reference evidence="5 6" key="1">
    <citation type="submission" date="2019-06" db="EMBL/GenBank/DDBJ databases">
        <authorList>
            <person name="Li M."/>
        </authorList>
    </citation>
    <scope>NUCLEOTIDE SEQUENCE [LARGE SCALE GENOMIC DNA]</scope>
    <source>
        <strain evidence="5 6">BGMRC2036</strain>
    </source>
</reference>
<dbReference type="GO" id="GO:0016747">
    <property type="term" value="F:acyltransferase activity, transferring groups other than amino-acyl groups"/>
    <property type="evidence" value="ECO:0007669"/>
    <property type="project" value="InterPro"/>
</dbReference>
<proteinExistence type="predicted"/>
<dbReference type="InterPro" id="IPR016181">
    <property type="entry name" value="Acyl_CoA_acyltransferase"/>
</dbReference>
<sequence length="178" mass="20107">MIHQPFEIRRFRAADTEALCRIWHDASLRSHDFLPEALLFRQRRIIAERFLGQTECWIAACDETPLGFIGLIDDFVGGLFVDPHCQGYGVGTALLGHAWNLRGKLALEVYARNSRAIAFYRRHGFSGIRRRETDDNGLPFALILMQKGMTTARPRRYATAKPEGWGPVETNMDAGSAS</sequence>
<dbReference type="SUPFAM" id="SSF55729">
    <property type="entry name" value="Acyl-CoA N-acyltransferases (Nat)"/>
    <property type="match status" value="1"/>
</dbReference>
<dbReference type="OrthoDB" id="9797417at2"/>
<gene>
    <name evidence="5" type="ORF">FJU08_06930</name>
</gene>
<dbReference type="EMBL" id="VHLG01000003">
    <property type="protein sequence ID" value="TPW31486.1"/>
    <property type="molecule type" value="Genomic_DNA"/>
</dbReference>
<protein>
    <submittedName>
        <fullName evidence="5">GNAT family N-acetyltransferase</fullName>
    </submittedName>
</protein>
<keyword evidence="1 5" id="KW-0808">Transferase</keyword>
<evidence type="ECO:0000256" key="1">
    <source>
        <dbReference type="ARBA" id="ARBA00022679"/>
    </source>
</evidence>
<evidence type="ECO:0000256" key="3">
    <source>
        <dbReference type="SAM" id="MobiDB-lite"/>
    </source>
</evidence>
<evidence type="ECO:0000256" key="2">
    <source>
        <dbReference type="ARBA" id="ARBA00023315"/>
    </source>
</evidence>
<dbReference type="PANTHER" id="PTHR43800:SF1">
    <property type="entry name" value="PEPTIDYL-LYSINE N-ACETYLTRANSFERASE YJAB"/>
    <property type="match status" value="1"/>
</dbReference>
<dbReference type="Pfam" id="PF13508">
    <property type="entry name" value="Acetyltransf_7"/>
    <property type="match status" value="1"/>
</dbReference>
<name>A0A506UDK4_9HYPH</name>
<evidence type="ECO:0000259" key="4">
    <source>
        <dbReference type="PROSITE" id="PS51186"/>
    </source>
</evidence>
<dbReference type="PROSITE" id="PS51186">
    <property type="entry name" value="GNAT"/>
    <property type="match status" value="1"/>
</dbReference>
<keyword evidence="2" id="KW-0012">Acyltransferase</keyword>
<accession>A0A506UDK4</accession>
<evidence type="ECO:0000313" key="6">
    <source>
        <dbReference type="Proteomes" id="UP000318801"/>
    </source>
</evidence>
<evidence type="ECO:0000313" key="5">
    <source>
        <dbReference type="EMBL" id="TPW31486.1"/>
    </source>
</evidence>
<feature type="domain" description="N-acetyltransferase" evidence="4">
    <location>
        <begin position="6"/>
        <end position="150"/>
    </location>
</feature>
<dbReference type="RefSeq" id="WP_141148256.1">
    <property type="nucleotide sequence ID" value="NZ_VHLG01000003.1"/>
</dbReference>